<dbReference type="EMBL" id="JAVREK010000011">
    <property type="protein sequence ID" value="MDT0302945.1"/>
    <property type="molecule type" value="Genomic_DNA"/>
</dbReference>
<keyword evidence="2" id="KW-1185">Reference proteome</keyword>
<dbReference type="RefSeq" id="WP_311545430.1">
    <property type="nucleotide sequence ID" value="NZ_JAVREK010000011.1"/>
</dbReference>
<organism evidence="1 2">
    <name type="scientific">Streptomonospora wellingtoniae</name>
    <dbReference type="NCBI Taxonomy" id="3075544"/>
    <lineage>
        <taxon>Bacteria</taxon>
        <taxon>Bacillati</taxon>
        <taxon>Actinomycetota</taxon>
        <taxon>Actinomycetes</taxon>
        <taxon>Streptosporangiales</taxon>
        <taxon>Nocardiopsidaceae</taxon>
        <taxon>Streptomonospora</taxon>
    </lineage>
</organism>
<evidence type="ECO:0000313" key="2">
    <source>
        <dbReference type="Proteomes" id="UP001183226"/>
    </source>
</evidence>
<dbReference type="Proteomes" id="UP001183226">
    <property type="component" value="Unassembled WGS sequence"/>
</dbReference>
<gene>
    <name evidence="1" type="ORF">RM446_12550</name>
</gene>
<protein>
    <submittedName>
        <fullName evidence="1">Uncharacterized protein</fullName>
    </submittedName>
</protein>
<name>A0ABU2KUG6_9ACTN</name>
<reference evidence="2" key="1">
    <citation type="submission" date="2023-07" db="EMBL/GenBank/DDBJ databases">
        <title>30 novel species of actinomycetes from the DSMZ collection.</title>
        <authorList>
            <person name="Nouioui I."/>
        </authorList>
    </citation>
    <scope>NUCLEOTIDE SEQUENCE [LARGE SCALE GENOMIC DNA]</scope>
    <source>
        <strain evidence="2">DSM 45055</strain>
    </source>
</reference>
<evidence type="ECO:0000313" key="1">
    <source>
        <dbReference type="EMBL" id="MDT0302945.1"/>
    </source>
</evidence>
<comment type="caution">
    <text evidence="1">The sequence shown here is derived from an EMBL/GenBank/DDBJ whole genome shotgun (WGS) entry which is preliminary data.</text>
</comment>
<sequence>MPEPTPVPLLDALTPHLCPDCDHYCDPDFPPAPGTVELPLSHAQRELILGALRDRIAAGGTHGELLDLAETFEAFQGLT</sequence>
<accession>A0ABU2KUG6</accession>
<proteinExistence type="predicted"/>